<keyword evidence="7 12" id="KW-0067">ATP-binding</keyword>
<dbReference type="GO" id="GO:0005524">
    <property type="term" value="F:ATP binding"/>
    <property type="evidence" value="ECO:0007669"/>
    <property type="project" value="UniProtKB-UniRule"/>
</dbReference>
<dbReference type="GeneID" id="42006943"/>
<feature type="domain" description="AAA+ ATPase" evidence="13">
    <location>
        <begin position="534"/>
        <end position="670"/>
    </location>
</feature>
<dbReference type="GO" id="GO:0043001">
    <property type="term" value="P:Golgi to plasma membrane protein transport"/>
    <property type="evidence" value="ECO:0007669"/>
    <property type="project" value="TreeGrafter"/>
</dbReference>
<dbReference type="PANTHER" id="PTHR23078:SF3">
    <property type="entry name" value="VESICLE-FUSING ATPASE"/>
    <property type="match status" value="1"/>
</dbReference>
<dbReference type="PROSITE" id="PS00674">
    <property type="entry name" value="AAA"/>
    <property type="match status" value="1"/>
</dbReference>
<dbReference type="InterPro" id="IPR009010">
    <property type="entry name" value="Asp_de-COase-like_dom_sf"/>
</dbReference>
<evidence type="ECO:0000256" key="11">
    <source>
        <dbReference type="ARBA" id="ARBA00068637"/>
    </source>
</evidence>
<feature type="domain" description="AAA+ ATPase" evidence="13">
    <location>
        <begin position="253"/>
        <end position="400"/>
    </location>
</feature>
<dbReference type="Gene3D" id="1.10.8.60">
    <property type="match status" value="2"/>
</dbReference>
<evidence type="ECO:0000256" key="5">
    <source>
        <dbReference type="ARBA" id="ARBA00022737"/>
    </source>
</evidence>
<dbReference type="InterPro" id="IPR027417">
    <property type="entry name" value="P-loop_NTPase"/>
</dbReference>
<comment type="similarity">
    <text evidence="2 12">Belongs to the AAA ATPase family.</text>
</comment>
<keyword evidence="8 12" id="KW-0931">ER-Golgi transport</keyword>
<protein>
    <recommendedName>
        <fullName evidence="11 12">Vesicular-fusion protein SEC18</fullName>
    </recommendedName>
</protein>
<dbReference type="InterPro" id="IPR003338">
    <property type="entry name" value="CDC4_N-term_subdom"/>
</dbReference>
<dbReference type="InterPro" id="IPR003593">
    <property type="entry name" value="AAA+_ATPase"/>
</dbReference>
<evidence type="ECO:0000256" key="10">
    <source>
        <dbReference type="ARBA" id="ARBA00056429"/>
    </source>
</evidence>
<evidence type="ECO:0000256" key="2">
    <source>
        <dbReference type="ARBA" id="ARBA00006914"/>
    </source>
</evidence>
<keyword evidence="16" id="KW-1185">Reference proteome</keyword>
<dbReference type="GO" id="GO:0016887">
    <property type="term" value="F:ATP hydrolysis activity"/>
    <property type="evidence" value="ECO:0007669"/>
    <property type="project" value="InterPro"/>
</dbReference>
<comment type="caution">
    <text evidence="15">The sequence shown here is derived from an EMBL/GenBank/DDBJ whole genome shotgun (WGS) entry which is preliminary data.</text>
</comment>
<dbReference type="Pfam" id="PF17862">
    <property type="entry name" value="AAA_lid_3"/>
    <property type="match status" value="1"/>
</dbReference>
<dbReference type="Proteomes" id="UP000319731">
    <property type="component" value="Unassembled WGS sequence"/>
</dbReference>
<evidence type="ECO:0000256" key="8">
    <source>
        <dbReference type="ARBA" id="ARBA00022892"/>
    </source>
</evidence>
<comment type="function">
    <text evidence="10 12">Required for vesicle-mediated transport. Catalyzes the fusion of transport vesicles within the Golgi cisternae. Is also required for transport from the endoplasmic reticulum to the Golgi stack. Seems to function as a fusion protein required for the delivery of cargo proteins to all compartments of the Golgi stack independent of vesicle origin.</text>
</comment>
<accession>A0A507BZN5</accession>
<keyword evidence="6 12" id="KW-0547">Nucleotide-binding</keyword>
<dbReference type="OrthoDB" id="9982946at2759"/>
<evidence type="ECO:0000256" key="12">
    <source>
        <dbReference type="RuleBase" id="RU367045"/>
    </source>
</evidence>
<dbReference type="FunFam" id="1.10.8.60:FF:000026">
    <property type="entry name" value="vesicle-fusing ATPase isoform X1"/>
    <property type="match status" value="1"/>
</dbReference>
<dbReference type="GO" id="GO:0005795">
    <property type="term" value="C:Golgi stack"/>
    <property type="evidence" value="ECO:0007669"/>
    <property type="project" value="TreeGrafter"/>
</dbReference>
<evidence type="ECO:0000313" key="16">
    <source>
        <dbReference type="Proteomes" id="UP000319731"/>
    </source>
</evidence>
<keyword evidence="5" id="KW-0677">Repeat</keyword>
<dbReference type="GO" id="GO:0035494">
    <property type="term" value="P:SNARE complex disassembly"/>
    <property type="evidence" value="ECO:0007669"/>
    <property type="project" value="InterPro"/>
</dbReference>
<dbReference type="FunFam" id="3.40.50.300:FF:000166">
    <property type="entry name" value="vesicle-fusing ATPase isoform X1"/>
    <property type="match status" value="1"/>
</dbReference>
<dbReference type="GO" id="GO:0006891">
    <property type="term" value="P:intra-Golgi vesicle-mediated transport"/>
    <property type="evidence" value="ECO:0007669"/>
    <property type="project" value="TreeGrafter"/>
</dbReference>
<dbReference type="SUPFAM" id="SSF50692">
    <property type="entry name" value="ADC-like"/>
    <property type="match status" value="1"/>
</dbReference>
<sequence>MAAKMPVGSKSMKTAKSPSEAFALTNCVAVSKRDFDPATKYILVNDRHVFSISFADTVAPGELGFSAYHRNFASLSLNMEVKVRPYDPLADGTSVYMATLNLQVSFYQKATVAKDYYDTADLGKVYLQGFKNQVFATGQKCQMDYKGTALVMEVMSLEVMEFGASGGPTGSSKAAQMGVLFDQTQITFSKSADSSIKLKGSGRSAANAIVQPNFKFEDMGIGGLDKEFSGIFRRAFASRIFPPSLVERLGIQHVKGILLFGPPGTGKTLMARQIGKMLNAREPIIVNGPEILNKFVGQSEENVRKLFAAAEAEYKQKGDESSLHIIIFDELDAICKQRGSKNDGTGVGDSVVNQLLSKMDGVEQLNNILIIGMTNRLDMIDEALLRPGRLEIHMEISLPDENGRFQIINIHTSKMRTNHLLEDDVDLRELAAMTKNFSGAEIAGLIKSATSFSFNRHVKVGTLATVSNDYEHMKISREDFMSALEEVHPAFGVSESELQTCVTNGIIKFRVDIERILGDGKLFVEQVRNSSRTPLVSVLIHGPSGGGKTALAATIALASEFPFIKLISPETMVGFTEQAKMSAIQKVFNDSYKSPLSVIVVDSIERILDWVAIGPRFSNSVLQTLLVLLKKAPPPGKRLLIIGTTNQRTILEQMELIDVFNSEIYVPTVTDLRSLDYVVNSIQLFKTESDRQRAMSMLKQQGMDTKLSIGIKKLLMVAEMARQDVDLVDKFVYAITVENGGIGGTSICLSGEMTGNSGMESEDELRHSFHDRAGESVSAPYRSPSHTSPSMEDLPRSPQILGIVFPWRDVGNIDAAWQSVKWQSIQKHAAKVKQLNLLHVSEEASIGISRPFKLILSFCGKLSSATVASSPIICTAQ</sequence>
<dbReference type="InterPro" id="IPR041569">
    <property type="entry name" value="AAA_lid_3"/>
</dbReference>
<dbReference type="Pfam" id="PF00004">
    <property type="entry name" value="AAA"/>
    <property type="match status" value="2"/>
</dbReference>
<dbReference type="Gene3D" id="3.10.330.10">
    <property type="match status" value="1"/>
</dbReference>
<dbReference type="SMART" id="SM01073">
    <property type="entry name" value="CDC48_N"/>
    <property type="match status" value="1"/>
</dbReference>
<dbReference type="EMBL" id="QEAO01000056">
    <property type="protein sequence ID" value="TPX30795.1"/>
    <property type="molecule type" value="Genomic_DNA"/>
</dbReference>
<dbReference type="InterPro" id="IPR003960">
    <property type="entry name" value="ATPase_AAA_CS"/>
</dbReference>
<keyword evidence="12" id="KW-0378">Hydrolase</keyword>
<evidence type="ECO:0000313" key="15">
    <source>
        <dbReference type="EMBL" id="TPX30795.1"/>
    </source>
</evidence>
<dbReference type="Gene3D" id="2.40.40.20">
    <property type="match status" value="1"/>
</dbReference>
<dbReference type="CDD" id="cd19504">
    <property type="entry name" value="RecA-like_NSF-SEC18_r1-like"/>
    <property type="match status" value="1"/>
</dbReference>
<dbReference type="PANTHER" id="PTHR23078">
    <property type="entry name" value="VESICULAR-FUSION PROTEIN NSF"/>
    <property type="match status" value="1"/>
</dbReference>
<gene>
    <name evidence="15" type="ORF">SmJEL517_g05720</name>
</gene>
<reference evidence="15 16" key="1">
    <citation type="journal article" date="2019" name="Sci. Rep.">
        <title>Comparative genomics of chytrid fungi reveal insights into the obligate biotrophic and pathogenic lifestyle of Synchytrium endobioticum.</title>
        <authorList>
            <person name="van de Vossenberg B.T.L.H."/>
            <person name="Warris S."/>
            <person name="Nguyen H.D.T."/>
            <person name="van Gent-Pelzer M.P.E."/>
            <person name="Joly D.L."/>
            <person name="van de Geest H.C."/>
            <person name="Bonants P.J.M."/>
            <person name="Smith D.S."/>
            <person name="Levesque C.A."/>
            <person name="van der Lee T.A.J."/>
        </authorList>
    </citation>
    <scope>NUCLEOTIDE SEQUENCE [LARGE SCALE GENOMIC DNA]</scope>
    <source>
        <strain evidence="15 16">JEL517</strain>
    </source>
</reference>
<proteinExistence type="inferred from homology"/>
<dbReference type="RefSeq" id="XP_031022375.1">
    <property type="nucleotide sequence ID" value="XM_031171646.1"/>
</dbReference>
<name>A0A507BZN5_9FUNG</name>
<evidence type="ECO:0000256" key="7">
    <source>
        <dbReference type="ARBA" id="ARBA00022840"/>
    </source>
</evidence>
<dbReference type="SMART" id="SM00382">
    <property type="entry name" value="AAA"/>
    <property type="match status" value="2"/>
</dbReference>
<dbReference type="CDD" id="cd00009">
    <property type="entry name" value="AAA"/>
    <property type="match status" value="1"/>
</dbReference>
<dbReference type="SUPFAM" id="SSF52540">
    <property type="entry name" value="P-loop containing nucleoside triphosphate hydrolases"/>
    <property type="match status" value="2"/>
</dbReference>
<evidence type="ECO:0000256" key="6">
    <source>
        <dbReference type="ARBA" id="ARBA00022741"/>
    </source>
</evidence>
<dbReference type="AlphaFoldDB" id="A0A507BZN5"/>
<dbReference type="SUPFAM" id="SSF54585">
    <property type="entry name" value="Cdc48 domain 2-like"/>
    <property type="match status" value="1"/>
</dbReference>
<dbReference type="Gene3D" id="3.40.50.300">
    <property type="entry name" value="P-loop containing nucleotide triphosphate hydrolases"/>
    <property type="match status" value="2"/>
</dbReference>
<dbReference type="InterPro" id="IPR039812">
    <property type="entry name" value="Vesicle-fus_ATPase"/>
</dbReference>
<evidence type="ECO:0000256" key="3">
    <source>
        <dbReference type="ARBA" id="ARBA00022448"/>
    </source>
</evidence>
<dbReference type="InterPro" id="IPR003959">
    <property type="entry name" value="ATPase_AAA_core"/>
</dbReference>
<keyword evidence="4 12" id="KW-0963">Cytoplasm</keyword>
<dbReference type="FunFam" id="2.40.40.20:FF:000012">
    <property type="entry name" value="Vesicle-fusing ATPase protein"/>
    <property type="match status" value="1"/>
</dbReference>
<organism evidence="15 16">
    <name type="scientific">Synchytrium microbalum</name>
    <dbReference type="NCBI Taxonomy" id="1806994"/>
    <lineage>
        <taxon>Eukaryota</taxon>
        <taxon>Fungi</taxon>
        <taxon>Fungi incertae sedis</taxon>
        <taxon>Chytridiomycota</taxon>
        <taxon>Chytridiomycota incertae sedis</taxon>
        <taxon>Chytridiomycetes</taxon>
        <taxon>Synchytriales</taxon>
        <taxon>Synchytriaceae</taxon>
        <taxon>Synchytrium</taxon>
    </lineage>
</organism>
<feature type="domain" description="CDC48 N-terminal subdomain" evidence="14">
    <location>
        <begin position="11"/>
        <end position="88"/>
    </location>
</feature>
<evidence type="ECO:0000256" key="1">
    <source>
        <dbReference type="ARBA" id="ARBA00004496"/>
    </source>
</evidence>
<evidence type="ECO:0000259" key="14">
    <source>
        <dbReference type="SMART" id="SM01073"/>
    </source>
</evidence>
<dbReference type="FunFam" id="3.40.50.300:FF:000187">
    <property type="entry name" value="Vesicular-fusion ATPase SEC18"/>
    <property type="match status" value="1"/>
</dbReference>
<evidence type="ECO:0000256" key="4">
    <source>
        <dbReference type="ARBA" id="ARBA00022490"/>
    </source>
</evidence>
<dbReference type="STRING" id="1806994.A0A507BZN5"/>
<keyword evidence="9 12" id="KW-0653">Protein transport</keyword>
<comment type="subcellular location">
    <subcellularLocation>
        <location evidence="1 12">Cytoplasm</location>
    </subcellularLocation>
</comment>
<evidence type="ECO:0000259" key="13">
    <source>
        <dbReference type="SMART" id="SM00382"/>
    </source>
</evidence>
<dbReference type="InterPro" id="IPR029067">
    <property type="entry name" value="CDC48_domain_2-like_sf"/>
</dbReference>
<keyword evidence="3 12" id="KW-0813">Transport</keyword>
<evidence type="ECO:0000256" key="9">
    <source>
        <dbReference type="ARBA" id="ARBA00022927"/>
    </source>
</evidence>